<feature type="transmembrane region" description="Helical" evidence="6">
    <location>
        <begin position="128"/>
        <end position="148"/>
    </location>
</feature>
<dbReference type="EMBL" id="QLMI01000004">
    <property type="protein sequence ID" value="RAK22502.1"/>
    <property type="molecule type" value="Genomic_DNA"/>
</dbReference>
<feature type="transmembrane region" description="Helical" evidence="6">
    <location>
        <begin position="160"/>
        <end position="181"/>
    </location>
</feature>
<dbReference type="Proteomes" id="UP000249620">
    <property type="component" value="Unassembled WGS sequence"/>
</dbReference>
<feature type="transmembrane region" description="Helical" evidence="6">
    <location>
        <begin position="260"/>
        <end position="282"/>
    </location>
</feature>
<keyword evidence="3 6" id="KW-0812">Transmembrane</keyword>
<dbReference type="RefSeq" id="WP_111566736.1">
    <property type="nucleotide sequence ID" value="NZ_QLMI01000004.1"/>
</dbReference>
<evidence type="ECO:0000256" key="5">
    <source>
        <dbReference type="ARBA" id="ARBA00023136"/>
    </source>
</evidence>
<keyword evidence="2" id="KW-1003">Cell membrane</keyword>
<comment type="caution">
    <text evidence="7">The sequence shown here is derived from an EMBL/GenBank/DDBJ whole genome shotgun (WGS) entry which is preliminary data.</text>
</comment>
<evidence type="ECO:0000313" key="7">
    <source>
        <dbReference type="EMBL" id="RAK22502.1"/>
    </source>
</evidence>
<comment type="subcellular location">
    <subcellularLocation>
        <location evidence="1">Cell membrane</location>
        <topology evidence="1">Multi-pass membrane protein</topology>
    </subcellularLocation>
</comment>
<organism evidence="7 8">
    <name type="scientific">Flavobacterium aquaticum</name>
    <dbReference type="NCBI Taxonomy" id="1236486"/>
    <lineage>
        <taxon>Bacteria</taxon>
        <taxon>Pseudomonadati</taxon>
        <taxon>Bacteroidota</taxon>
        <taxon>Flavobacteriia</taxon>
        <taxon>Flavobacteriales</taxon>
        <taxon>Flavobacteriaceae</taxon>
        <taxon>Flavobacterium</taxon>
    </lineage>
</organism>
<evidence type="ECO:0000313" key="8">
    <source>
        <dbReference type="Proteomes" id="UP000249620"/>
    </source>
</evidence>
<feature type="transmembrane region" description="Helical" evidence="6">
    <location>
        <begin position="227"/>
        <end position="248"/>
    </location>
</feature>
<dbReference type="OrthoDB" id="9769862at2"/>
<evidence type="ECO:0000256" key="2">
    <source>
        <dbReference type="ARBA" id="ARBA00022475"/>
    </source>
</evidence>
<evidence type="ECO:0000256" key="1">
    <source>
        <dbReference type="ARBA" id="ARBA00004651"/>
    </source>
</evidence>
<gene>
    <name evidence="7" type="ORF">B0I03_10423</name>
</gene>
<feature type="transmembrane region" description="Helical" evidence="6">
    <location>
        <begin position="94"/>
        <end position="116"/>
    </location>
</feature>
<dbReference type="AlphaFoldDB" id="A0A327YPL6"/>
<keyword evidence="8" id="KW-1185">Reference proteome</keyword>
<dbReference type="PANTHER" id="PTHR30250">
    <property type="entry name" value="PST FAMILY PREDICTED COLANIC ACID TRANSPORTER"/>
    <property type="match status" value="1"/>
</dbReference>
<feature type="transmembrane region" description="Helical" evidence="6">
    <location>
        <begin position="347"/>
        <end position="367"/>
    </location>
</feature>
<accession>A0A327YPL6</accession>
<evidence type="ECO:0000256" key="3">
    <source>
        <dbReference type="ARBA" id="ARBA00022692"/>
    </source>
</evidence>
<dbReference type="InterPro" id="IPR050833">
    <property type="entry name" value="Poly_Biosynth_Transport"/>
</dbReference>
<dbReference type="GO" id="GO:0005886">
    <property type="term" value="C:plasma membrane"/>
    <property type="evidence" value="ECO:0007669"/>
    <property type="project" value="UniProtKB-SubCell"/>
</dbReference>
<feature type="transmembrane region" description="Helical" evidence="6">
    <location>
        <begin position="459"/>
        <end position="477"/>
    </location>
</feature>
<evidence type="ECO:0000256" key="6">
    <source>
        <dbReference type="SAM" id="Phobius"/>
    </source>
</evidence>
<evidence type="ECO:0000256" key="4">
    <source>
        <dbReference type="ARBA" id="ARBA00022989"/>
    </source>
</evidence>
<feature type="transmembrane region" description="Helical" evidence="6">
    <location>
        <begin position="36"/>
        <end position="61"/>
    </location>
</feature>
<protein>
    <submittedName>
        <fullName evidence="7">O-antigen/teichoic acid export membrane protein</fullName>
    </submittedName>
</protein>
<reference evidence="7 8" key="1">
    <citation type="submission" date="2018-06" db="EMBL/GenBank/DDBJ databases">
        <title>Genomic Encyclopedia of Type Strains, Phase III (KMG-III): the genomes of soil and plant-associated and newly described type strains.</title>
        <authorList>
            <person name="Whitman W."/>
        </authorList>
    </citation>
    <scope>NUCLEOTIDE SEQUENCE [LARGE SCALE GENOMIC DNA]</scope>
    <source>
        <strain evidence="7 8">CGMCC 1.12398</strain>
    </source>
</reference>
<dbReference type="PANTHER" id="PTHR30250:SF11">
    <property type="entry name" value="O-ANTIGEN TRANSPORTER-RELATED"/>
    <property type="match status" value="1"/>
</dbReference>
<dbReference type="Pfam" id="PF13440">
    <property type="entry name" value="Polysacc_synt_3"/>
    <property type="match status" value="1"/>
</dbReference>
<sequence length="485" mass="55016">MQDKNFHFSILKSTGIFGVSHLVKIVAKVIVNKVAALYLGTIGIGIIGLVENLLSVLYGFVNFGIPASSVREIALATNESDTDLSDENRKIKIILYWSIFSGIFGGIVFAITSYFFFTNFYPEGASFIWFFLLFIYFLFFSLFSAKIAILQGKREIKKMVVIQVWSAIIQMISALFCYSFFGIDGIAISILFSTVFSYVIIYFYTINIDVSLISISLRQVFFEGLPMVKLGLILSMGALINQIAYYVIRLFLMDFLSLEALGIFQVSQTILIGYLSLIFVVMSNDFYPQLCNLENDKSTFEKYINQQTQFALFLVVPLVLGMYLFAPQIITLLYSTEFLDVLLVLKIALFGLILKTIAWPIGFISLVKGNRKLFFKQNLVSDLINVLTSVILTYYFGLIGLGIAFSAMFLGSLGYNFFTVYKNYQFQFSSETIQVIIFSIFLGMTALISLIWFEMSYENPIVLGAFFISILFSIFKFKNNLKKTD</sequence>
<feature type="transmembrane region" description="Helical" evidence="6">
    <location>
        <begin position="310"/>
        <end position="335"/>
    </location>
</feature>
<keyword evidence="4 6" id="KW-1133">Transmembrane helix</keyword>
<feature type="transmembrane region" description="Helical" evidence="6">
    <location>
        <begin position="187"/>
        <end position="206"/>
    </location>
</feature>
<proteinExistence type="predicted"/>
<keyword evidence="5 6" id="KW-0472">Membrane</keyword>
<name>A0A327YPL6_9FLAO</name>
<feature type="transmembrane region" description="Helical" evidence="6">
    <location>
        <begin position="433"/>
        <end position="453"/>
    </location>
</feature>